<organism evidence="3 4">
    <name type="scientific">Spodoptera exigua</name>
    <name type="common">Beet armyworm</name>
    <name type="synonym">Noctua fulgens</name>
    <dbReference type="NCBI Taxonomy" id="7107"/>
    <lineage>
        <taxon>Eukaryota</taxon>
        <taxon>Metazoa</taxon>
        <taxon>Ecdysozoa</taxon>
        <taxon>Arthropoda</taxon>
        <taxon>Hexapoda</taxon>
        <taxon>Insecta</taxon>
        <taxon>Pterygota</taxon>
        <taxon>Neoptera</taxon>
        <taxon>Endopterygota</taxon>
        <taxon>Lepidoptera</taxon>
        <taxon>Glossata</taxon>
        <taxon>Ditrysia</taxon>
        <taxon>Noctuoidea</taxon>
        <taxon>Noctuidae</taxon>
        <taxon>Amphipyrinae</taxon>
        <taxon>Spodoptera</taxon>
    </lineage>
</organism>
<dbReference type="PANTHER" id="PTHR33939">
    <property type="entry name" value="PROTEIN CBG22215"/>
    <property type="match status" value="1"/>
</dbReference>
<protein>
    <recommendedName>
        <fullName evidence="2">Tc1-like transposase DDE domain-containing protein</fullName>
    </recommendedName>
</protein>
<dbReference type="InterPro" id="IPR036397">
    <property type="entry name" value="RNaseH_sf"/>
</dbReference>
<comment type="caution">
    <text evidence="3">The sequence shown here is derived from an EMBL/GenBank/DDBJ whole genome shotgun (WGS) entry which is preliminary data.</text>
</comment>
<evidence type="ECO:0000313" key="4">
    <source>
        <dbReference type="Proteomes" id="UP000814243"/>
    </source>
</evidence>
<dbReference type="EMBL" id="JACEFF010000567">
    <property type="protein sequence ID" value="KAH9635230.1"/>
    <property type="molecule type" value="Genomic_DNA"/>
</dbReference>
<dbReference type="Pfam" id="PF13358">
    <property type="entry name" value="DDE_3"/>
    <property type="match status" value="1"/>
</dbReference>
<proteinExistence type="predicted"/>
<feature type="region of interest" description="Disordered" evidence="1">
    <location>
        <begin position="60"/>
        <end position="84"/>
    </location>
</feature>
<feature type="compositionally biased region" description="Low complexity" evidence="1">
    <location>
        <begin position="65"/>
        <end position="79"/>
    </location>
</feature>
<evidence type="ECO:0000259" key="2">
    <source>
        <dbReference type="Pfam" id="PF13358"/>
    </source>
</evidence>
<reference evidence="3" key="1">
    <citation type="journal article" date="2021" name="G3 (Bethesda)">
        <title>Genome and transcriptome analysis of the beet armyworm Spodoptera exigua reveals targets for pest control. .</title>
        <authorList>
            <person name="Simon S."/>
            <person name="Breeschoten T."/>
            <person name="Jansen H.J."/>
            <person name="Dirks R.P."/>
            <person name="Schranz M.E."/>
            <person name="Ros V.I.D."/>
        </authorList>
    </citation>
    <scope>NUCLEOTIDE SEQUENCE</scope>
    <source>
        <strain evidence="3">TB_SE_WUR_2020</strain>
    </source>
</reference>
<feature type="domain" description="Tc1-like transposase DDE" evidence="2">
    <location>
        <begin position="346"/>
        <end position="388"/>
    </location>
</feature>
<dbReference type="PANTHER" id="PTHR33939:SF1">
    <property type="entry name" value="DUF4371 DOMAIN-CONTAINING PROTEIN"/>
    <property type="match status" value="1"/>
</dbReference>
<evidence type="ECO:0000313" key="3">
    <source>
        <dbReference type="EMBL" id="KAH9635230.1"/>
    </source>
</evidence>
<dbReference type="Proteomes" id="UP000814243">
    <property type="component" value="Unassembled WGS sequence"/>
</dbReference>
<sequence length="461" mass="53615">MKGKTLHSGERNLVLKVLEFFENEKRNKQFCLPVDQAVKRTCMATGISKATLMRIKNEAKRLQNTSPTPGTSASSTVVSEVKLSTPSKKRKPKYNRIQLDSFDICALRNIVNSFYTVRKEKPTLNKILSVAKRDLNFQGQKTYLRKVLVDKLGYKFKKCKDKRHFLSQKPDIRAWRARYLRRLKQNDDLGAGKKPVIYIDETWIHSHYTVSKCWQNNTDASIKKNHNPGQRWIVVHGGGENGFVNGAELIYKCKSNSGDYHHEMNTANFKKWILEKLIPNLPLNSIVVLDNAPYHSTQIEKPPTGVATKGAIRQWLLDHNITFDERMTKSEMYHLLHINKPPKKYLIDELFKEHGHEVVRLPPYMCDLNPIEYIWNLVKQRVADKNINQSEREIEKLTRDAITSISESDWKKEVNHVDRLRQKYWDDDLLQETNESQLIVNLSDTSSSSDYSETEDEEQQM</sequence>
<dbReference type="InterPro" id="IPR038717">
    <property type="entry name" value="Tc1-like_DDE_dom"/>
</dbReference>
<name>A0A922MDT4_SPOEX</name>
<evidence type="ECO:0000256" key="1">
    <source>
        <dbReference type="SAM" id="MobiDB-lite"/>
    </source>
</evidence>
<dbReference type="GO" id="GO:0003676">
    <property type="term" value="F:nucleic acid binding"/>
    <property type="evidence" value="ECO:0007669"/>
    <property type="project" value="InterPro"/>
</dbReference>
<feature type="compositionally biased region" description="Acidic residues" evidence="1">
    <location>
        <begin position="452"/>
        <end position="461"/>
    </location>
</feature>
<gene>
    <name evidence="3" type="ORF">HF086_013257</name>
</gene>
<dbReference type="AlphaFoldDB" id="A0A922MDT4"/>
<feature type="region of interest" description="Disordered" evidence="1">
    <location>
        <begin position="440"/>
        <end position="461"/>
    </location>
</feature>
<accession>A0A922MDT4</accession>
<dbReference type="Gene3D" id="3.30.420.10">
    <property type="entry name" value="Ribonuclease H-like superfamily/Ribonuclease H"/>
    <property type="match status" value="1"/>
</dbReference>